<name>A0ABU1PRX8_9PSEU</name>
<protein>
    <submittedName>
        <fullName evidence="2">Uncharacterized protein</fullName>
    </submittedName>
</protein>
<feature type="region of interest" description="Disordered" evidence="1">
    <location>
        <begin position="216"/>
        <end position="260"/>
    </location>
</feature>
<gene>
    <name evidence="2" type="ORF">J2S66_001785</name>
</gene>
<evidence type="ECO:0000313" key="2">
    <source>
        <dbReference type="EMBL" id="MDR6593401.1"/>
    </source>
</evidence>
<evidence type="ECO:0000313" key="3">
    <source>
        <dbReference type="Proteomes" id="UP001268819"/>
    </source>
</evidence>
<dbReference type="EMBL" id="JAVDSG010000001">
    <property type="protein sequence ID" value="MDR6593401.1"/>
    <property type="molecule type" value="Genomic_DNA"/>
</dbReference>
<dbReference type="Proteomes" id="UP001268819">
    <property type="component" value="Unassembled WGS sequence"/>
</dbReference>
<evidence type="ECO:0000256" key="1">
    <source>
        <dbReference type="SAM" id="MobiDB-lite"/>
    </source>
</evidence>
<keyword evidence="3" id="KW-1185">Reference proteome</keyword>
<feature type="region of interest" description="Disordered" evidence="1">
    <location>
        <begin position="140"/>
        <end position="165"/>
    </location>
</feature>
<organism evidence="2 3">
    <name type="scientific">Saccharothrix longispora</name>
    <dbReference type="NCBI Taxonomy" id="33920"/>
    <lineage>
        <taxon>Bacteria</taxon>
        <taxon>Bacillati</taxon>
        <taxon>Actinomycetota</taxon>
        <taxon>Actinomycetes</taxon>
        <taxon>Pseudonocardiales</taxon>
        <taxon>Pseudonocardiaceae</taxon>
        <taxon>Saccharothrix</taxon>
    </lineage>
</organism>
<accession>A0ABU1PRX8</accession>
<reference evidence="2 3" key="1">
    <citation type="submission" date="2023-07" db="EMBL/GenBank/DDBJ databases">
        <title>Sequencing the genomes of 1000 actinobacteria strains.</title>
        <authorList>
            <person name="Klenk H.-P."/>
        </authorList>
    </citation>
    <scope>NUCLEOTIDE SEQUENCE [LARGE SCALE GENOMIC DNA]</scope>
    <source>
        <strain evidence="2 3">DSM 43749</strain>
    </source>
</reference>
<sequence>MPCRSLGLFRYGDTCTRLAAGFSVAPQPPSTTTFMRPAGSRAYRHGDPHDPRRHLAAHRAHHPSWSCRCRIAPLRPSCARGPDTYRRVLWPVTGFSAAAAKLFSPATGYRAGSHPVHRRIDGGGDGSPPTPADLVIEDHRRYPRCPHARQRPGATRGTGRRANGRPRLIATELTTNSLRHIGARRRCGSGATGNGHRIHREARTSAVHVRTSWATGVVPQQRSHGGRAASSGPGPGGTEMLSKQRPCRPGICGTSPPPHP</sequence>
<feature type="compositionally biased region" description="Basic residues" evidence="1">
    <location>
        <begin position="141"/>
        <end position="150"/>
    </location>
</feature>
<proteinExistence type="predicted"/>
<comment type="caution">
    <text evidence="2">The sequence shown here is derived from an EMBL/GenBank/DDBJ whole genome shotgun (WGS) entry which is preliminary data.</text>
</comment>